<feature type="signal peptide" evidence="1">
    <location>
        <begin position="1"/>
        <end position="32"/>
    </location>
</feature>
<dbReference type="AlphaFoldDB" id="A0A1Y5T6H0"/>
<evidence type="ECO:0000313" key="3">
    <source>
        <dbReference type="Proteomes" id="UP000193077"/>
    </source>
</evidence>
<evidence type="ECO:0000313" key="2">
    <source>
        <dbReference type="EMBL" id="SLN57012.1"/>
    </source>
</evidence>
<protein>
    <submittedName>
        <fullName evidence="2">Uncharacterized protein</fullName>
    </submittedName>
</protein>
<keyword evidence="3" id="KW-1185">Reference proteome</keyword>
<dbReference type="EMBL" id="FWFO01000002">
    <property type="protein sequence ID" value="SLN57012.1"/>
    <property type="molecule type" value="Genomic_DNA"/>
</dbReference>
<name>A0A1Y5T6H0_9RHOB</name>
<evidence type="ECO:0000256" key="1">
    <source>
        <dbReference type="SAM" id="SignalP"/>
    </source>
</evidence>
<reference evidence="2 3" key="1">
    <citation type="submission" date="2017-03" db="EMBL/GenBank/DDBJ databases">
        <authorList>
            <person name="Afonso C.L."/>
            <person name="Miller P.J."/>
            <person name="Scott M.A."/>
            <person name="Spackman E."/>
            <person name="Goraichik I."/>
            <person name="Dimitrov K.M."/>
            <person name="Suarez D.L."/>
            <person name="Swayne D.E."/>
        </authorList>
    </citation>
    <scope>NUCLEOTIDE SEQUENCE [LARGE SCALE GENOMIC DNA]</scope>
    <source>
        <strain evidence="2 3">CECT 7639</strain>
    </source>
</reference>
<feature type="chain" id="PRO_5012486763" evidence="1">
    <location>
        <begin position="33"/>
        <end position="194"/>
    </location>
</feature>
<dbReference type="Proteomes" id="UP000193077">
    <property type="component" value="Unassembled WGS sequence"/>
</dbReference>
<organism evidence="2 3">
    <name type="scientific">Falsiruegeria litorea R37</name>
    <dbReference type="NCBI Taxonomy" id="1200284"/>
    <lineage>
        <taxon>Bacteria</taxon>
        <taxon>Pseudomonadati</taxon>
        <taxon>Pseudomonadota</taxon>
        <taxon>Alphaproteobacteria</taxon>
        <taxon>Rhodobacterales</taxon>
        <taxon>Roseobacteraceae</taxon>
        <taxon>Falsiruegeria</taxon>
    </lineage>
</organism>
<sequence length="194" mass="22101">MTLQLKSSPIYKKFSICILVSLVSLGYQSTSAETTFDFHWTVRHKPNPDGPRKKPGNFTISKIWVNKCLLISEHTRCINRVRPFLIRTTKIEVDLASVGGTNFMNLNGGYNQDPETTHRADIVILSGSKINKLTRTENLRGSKTLSFQDPNIPPDRYPLRPNVSISLPYGQRNDVYQKLSNHIIENCHHHEVDT</sequence>
<proteinExistence type="predicted"/>
<gene>
    <name evidence="2" type="ORF">TRL7639_03075</name>
</gene>
<accession>A0A1Y5T6H0</accession>
<keyword evidence="1" id="KW-0732">Signal</keyword>